<protein>
    <submittedName>
        <fullName evidence="6">Putative MFS family arabinose efflux permease</fullName>
    </submittedName>
</protein>
<reference evidence="6 7" key="1">
    <citation type="submission" date="2018-06" db="EMBL/GenBank/DDBJ databases">
        <title>Genomic Encyclopedia of Archaeal and Bacterial Type Strains, Phase II (KMG-II): from individual species to whole genera.</title>
        <authorList>
            <person name="Goeker M."/>
        </authorList>
    </citation>
    <scope>NUCLEOTIDE SEQUENCE [LARGE SCALE GENOMIC DNA]</scope>
    <source>
        <strain evidence="6 7">DSM 22011</strain>
    </source>
</reference>
<dbReference type="Gene3D" id="1.20.1250.20">
    <property type="entry name" value="MFS general substrate transporter like domains"/>
    <property type="match status" value="1"/>
</dbReference>
<evidence type="ECO:0000256" key="2">
    <source>
        <dbReference type="ARBA" id="ARBA00022989"/>
    </source>
</evidence>
<dbReference type="PROSITE" id="PS50850">
    <property type="entry name" value="MFS"/>
    <property type="match status" value="1"/>
</dbReference>
<dbReference type="PANTHER" id="PTHR23534">
    <property type="entry name" value="MFS PERMEASE"/>
    <property type="match status" value="1"/>
</dbReference>
<dbReference type="Proteomes" id="UP000249165">
    <property type="component" value="Unassembled WGS sequence"/>
</dbReference>
<organism evidence="6 7">
    <name type="scientific">Salipiger aestuarii</name>
    <dbReference type="NCBI Taxonomy" id="568098"/>
    <lineage>
        <taxon>Bacteria</taxon>
        <taxon>Pseudomonadati</taxon>
        <taxon>Pseudomonadota</taxon>
        <taxon>Alphaproteobacteria</taxon>
        <taxon>Rhodobacterales</taxon>
        <taxon>Roseobacteraceae</taxon>
        <taxon>Salipiger</taxon>
    </lineage>
</organism>
<keyword evidence="1 4" id="KW-0812">Transmembrane</keyword>
<dbReference type="InterPro" id="IPR020846">
    <property type="entry name" value="MFS_dom"/>
</dbReference>
<evidence type="ECO:0000256" key="4">
    <source>
        <dbReference type="SAM" id="Phobius"/>
    </source>
</evidence>
<keyword evidence="2 4" id="KW-1133">Transmembrane helix</keyword>
<feature type="transmembrane region" description="Helical" evidence="4">
    <location>
        <begin position="279"/>
        <end position="298"/>
    </location>
</feature>
<evidence type="ECO:0000256" key="1">
    <source>
        <dbReference type="ARBA" id="ARBA00022692"/>
    </source>
</evidence>
<evidence type="ECO:0000313" key="6">
    <source>
        <dbReference type="EMBL" id="RAK18731.1"/>
    </source>
</evidence>
<keyword evidence="7" id="KW-1185">Reference proteome</keyword>
<feature type="transmembrane region" description="Helical" evidence="4">
    <location>
        <begin position="304"/>
        <end position="328"/>
    </location>
</feature>
<dbReference type="Pfam" id="PF07690">
    <property type="entry name" value="MFS_1"/>
    <property type="match status" value="1"/>
</dbReference>
<feature type="domain" description="Major facilitator superfamily (MFS) profile" evidence="5">
    <location>
        <begin position="213"/>
        <end position="399"/>
    </location>
</feature>
<feature type="transmembrane region" description="Helical" evidence="4">
    <location>
        <begin position="136"/>
        <end position="155"/>
    </location>
</feature>
<accession>A0A327YE14</accession>
<feature type="transmembrane region" description="Helical" evidence="4">
    <location>
        <begin position="167"/>
        <end position="187"/>
    </location>
</feature>
<keyword evidence="3 4" id="KW-0472">Membrane</keyword>
<sequence length="399" mass="41539">MSEDRIAKRNVIVLVMAQAILGAQMPMIFTIGGLAGQSLAPNPCFATLPISLIVLGSMCAATPVSAFMQRFGRRAGFTLGTLGGALGGAVGAYALYIASFPLFLLGSFMTGIYMSAQGFYRFAAADTASEAFRPKAISYVMAGGLAAAIIGPQLVKLTANAFVVPFLGTYATVIAVNLVGSALFLFLRIPRPPVPAHDAPKGRTRRELLATPRIAVAVICAMVSYALMNLVMTSTPLAVVGCGFETSDAANVVTAHVLAMYVPSFFTGHLIARFGVEKIVALGLVILACAGGVSLTGVNLEQFFVALMLLGIGWNFGFIGATTMLASAHEPHERGRMQGLNDLLVFGGVTMASLASGGLMNCSGGSAQQGWTAVNMAMAPFLVLAGGALIWLFLRPARD</sequence>
<feature type="transmembrane region" description="Helical" evidence="4">
    <location>
        <begin position="372"/>
        <end position="394"/>
    </location>
</feature>
<dbReference type="InterPro" id="IPR036259">
    <property type="entry name" value="MFS_trans_sf"/>
</dbReference>
<gene>
    <name evidence="6" type="ORF">ATI53_10119</name>
</gene>
<feature type="transmembrane region" description="Helical" evidence="4">
    <location>
        <begin position="75"/>
        <end position="96"/>
    </location>
</feature>
<feature type="transmembrane region" description="Helical" evidence="4">
    <location>
        <begin position="102"/>
        <end position="124"/>
    </location>
</feature>
<evidence type="ECO:0000259" key="5">
    <source>
        <dbReference type="PROSITE" id="PS50850"/>
    </source>
</evidence>
<feature type="transmembrane region" description="Helical" evidence="4">
    <location>
        <begin position="252"/>
        <end position="272"/>
    </location>
</feature>
<name>A0A327YE14_9RHOB</name>
<comment type="caution">
    <text evidence="6">The sequence shown here is derived from an EMBL/GenBank/DDBJ whole genome shotgun (WGS) entry which is preliminary data.</text>
</comment>
<feature type="transmembrane region" description="Helical" evidence="4">
    <location>
        <begin position="340"/>
        <end position="360"/>
    </location>
</feature>
<dbReference type="OrthoDB" id="8558006at2"/>
<feature type="transmembrane region" description="Helical" evidence="4">
    <location>
        <begin position="12"/>
        <end position="36"/>
    </location>
</feature>
<feature type="transmembrane region" description="Helical" evidence="4">
    <location>
        <begin position="48"/>
        <end position="68"/>
    </location>
</feature>
<feature type="transmembrane region" description="Helical" evidence="4">
    <location>
        <begin position="208"/>
        <end position="232"/>
    </location>
</feature>
<evidence type="ECO:0000256" key="3">
    <source>
        <dbReference type="ARBA" id="ARBA00023136"/>
    </source>
</evidence>
<dbReference type="EMBL" id="QLMG01000011">
    <property type="protein sequence ID" value="RAK18731.1"/>
    <property type="molecule type" value="Genomic_DNA"/>
</dbReference>
<dbReference type="InterPro" id="IPR011701">
    <property type="entry name" value="MFS"/>
</dbReference>
<dbReference type="AlphaFoldDB" id="A0A327YE14"/>
<dbReference type="PANTHER" id="PTHR23534:SF1">
    <property type="entry name" value="MAJOR FACILITATOR SUPERFAMILY PROTEIN"/>
    <property type="match status" value="1"/>
</dbReference>
<dbReference type="RefSeq" id="WP_009503919.1">
    <property type="nucleotide sequence ID" value="NZ_LIGK01000005.1"/>
</dbReference>
<dbReference type="GO" id="GO:0022857">
    <property type="term" value="F:transmembrane transporter activity"/>
    <property type="evidence" value="ECO:0007669"/>
    <property type="project" value="InterPro"/>
</dbReference>
<proteinExistence type="predicted"/>
<evidence type="ECO:0000313" key="7">
    <source>
        <dbReference type="Proteomes" id="UP000249165"/>
    </source>
</evidence>
<dbReference type="SUPFAM" id="SSF103473">
    <property type="entry name" value="MFS general substrate transporter"/>
    <property type="match status" value="1"/>
</dbReference>